<feature type="compositionally biased region" description="Polar residues" evidence="1">
    <location>
        <begin position="268"/>
        <end position="281"/>
    </location>
</feature>
<evidence type="ECO:0000313" key="4">
    <source>
        <dbReference type="Proteomes" id="UP000664203"/>
    </source>
</evidence>
<dbReference type="EMBL" id="CAJPDR010000114">
    <property type="protein sequence ID" value="CAF9918653.1"/>
    <property type="molecule type" value="Genomic_DNA"/>
</dbReference>
<proteinExistence type="predicted"/>
<feature type="region of interest" description="Disordered" evidence="1">
    <location>
        <begin position="163"/>
        <end position="281"/>
    </location>
</feature>
<organism evidence="3 4">
    <name type="scientific">Alectoria fallacina</name>
    <dbReference type="NCBI Taxonomy" id="1903189"/>
    <lineage>
        <taxon>Eukaryota</taxon>
        <taxon>Fungi</taxon>
        <taxon>Dikarya</taxon>
        <taxon>Ascomycota</taxon>
        <taxon>Pezizomycotina</taxon>
        <taxon>Lecanoromycetes</taxon>
        <taxon>OSLEUM clade</taxon>
        <taxon>Lecanoromycetidae</taxon>
        <taxon>Lecanorales</taxon>
        <taxon>Lecanorineae</taxon>
        <taxon>Parmeliaceae</taxon>
        <taxon>Alectoria</taxon>
    </lineage>
</organism>
<name>A0A8H3IH92_9LECA</name>
<accession>A0A8H3IH92</accession>
<dbReference type="AlphaFoldDB" id="A0A8H3IH92"/>
<feature type="chain" id="PRO_5034818310" evidence="2">
    <location>
        <begin position="29"/>
        <end position="443"/>
    </location>
</feature>
<dbReference type="Proteomes" id="UP000664203">
    <property type="component" value="Unassembled WGS sequence"/>
</dbReference>
<keyword evidence="2" id="KW-0732">Signal</keyword>
<feature type="compositionally biased region" description="Polar residues" evidence="1">
    <location>
        <begin position="249"/>
        <end position="260"/>
    </location>
</feature>
<dbReference type="OrthoDB" id="5360660at2759"/>
<gene>
    <name evidence="3" type="ORF">ALECFALPRED_000776</name>
</gene>
<protein>
    <submittedName>
        <fullName evidence="3">Uncharacterized protein</fullName>
    </submittedName>
</protein>
<evidence type="ECO:0000256" key="1">
    <source>
        <dbReference type="SAM" id="MobiDB-lite"/>
    </source>
</evidence>
<keyword evidence="4" id="KW-1185">Reference proteome</keyword>
<evidence type="ECO:0000256" key="2">
    <source>
        <dbReference type="SAM" id="SignalP"/>
    </source>
</evidence>
<comment type="caution">
    <text evidence="3">The sequence shown here is derived from an EMBL/GenBank/DDBJ whole genome shotgun (WGS) entry which is preliminary data.</text>
</comment>
<reference evidence="3" key="1">
    <citation type="submission" date="2021-03" db="EMBL/GenBank/DDBJ databases">
        <authorList>
            <person name="Tagirdzhanova G."/>
        </authorList>
    </citation>
    <scope>NUCLEOTIDE SEQUENCE</scope>
</reference>
<sequence>MNIFGIYIPVSLVLVATASLAYPSNTRSQSLTLTNVDASPGLISQAHLTNLGQGYPVYPTTCFPPPSRGPPASPLNLTKVLSDCCWIINELLLQQDGLLFQDLLFDHDSFKDQSGKRHLSRWSRGQCAINVVSVEKDQKQRLQLFTVVLAAIKILTDCIEDQRRPHGATTPIGSQSNSFHVGIQRTPDGDAAKESSIPLPNLDLSGRGKQRGLPRATSNEESSLRDYDDDDSTVSLPPSVRMEKRASDPQHSSRLSTGTESLVPGDDVSSTSNLVLPSTNLSGSVRVPPTYPVTCFNPYQSRLRPAAVEDCQFIINQIILRYPNPMFRQTFGYSASADIDLSQPQNEKWIVGRCVMFVRNLDKTRTDTFRMVDVAYTAHRILTKCVIEAKYPVGGTADVGTVGKDFYVGVGGITRPAGTNTTILPHSSDVDLAGDGIGTHGAL</sequence>
<feature type="signal peptide" evidence="2">
    <location>
        <begin position="1"/>
        <end position="28"/>
    </location>
</feature>
<evidence type="ECO:0000313" key="3">
    <source>
        <dbReference type="EMBL" id="CAF9918653.1"/>
    </source>
</evidence>